<dbReference type="Proteomes" id="UP000186914">
    <property type="component" value="Unassembled WGS sequence"/>
</dbReference>
<sequence>MGDLLSARVLSVAIVLISKIVCCVDTKQTINFLDERMSVGGDINGADSTLSVG</sequence>
<name>A0A1N7DII1_9EURY</name>
<proteinExistence type="predicted"/>
<reference evidence="2" key="1">
    <citation type="submission" date="2017-01" db="EMBL/GenBank/DDBJ databases">
        <authorList>
            <person name="Varghese N."/>
            <person name="Submissions S."/>
        </authorList>
    </citation>
    <scope>NUCLEOTIDE SEQUENCE [LARGE SCALE GENOMIC DNA]</scope>
    <source>
        <strain evidence="2">CGMCC 1.7737</strain>
    </source>
</reference>
<accession>A0A1N7DII1</accession>
<dbReference type="AlphaFoldDB" id="A0A1N7DII1"/>
<dbReference type="EMBL" id="FTNO01000004">
    <property type="protein sequence ID" value="SIR75632.1"/>
    <property type="molecule type" value="Genomic_DNA"/>
</dbReference>
<evidence type="ECO:0000313" key="1">
    <source>
        <dbReference type="EMBL" id="SIR75632.1"/>
    </source>
</evidence>
<gene>
    <name evidence="1" type="ORF">SAMN05421858_3650</name>
</gene>
<evidence type="ECO:0000313" key="2">
    <source>
        <dbReference type="Proteomes" id="UP000186914"/>
    </source>
</evidence>
<protein>
    <submittedName>
        <fullName evidence="1">Uncharacterized protein</fullName>
    </submittedName>
</protein>
<organism evidence="1 2">
    <name type="scientific">Haladaptatus litoreus</name>
    <dbReference type="NCBI Taxonomy" id="553468"/>
    <lineage>
        <taxon>Archaea</taxon>
        <taxon>Methanobacteriati</taxon>
        <taxon>Methanobacteriota</taxon>
        <taxon>Stenosarchaea group</taxon>
        <taxon>Halobacteria</taxon>
        <taxon>Halobacteriales</taxon>
        <taxon>Haladaptataceae</taxon>
        <taxon>Haladaptatus</taxon>
    </lineage>
</organism>
<keyword evidence="2" id="KW-1185">Reference proteome</keyword>